<keyword evidence="2 4" id="KW-0732">Signal</keyword>
<feature type="transmembrane region" description="Helical" evidence="3">
    <location>
        <begin position="296"/>
        <end position="320"/>
    </location>
</feature>
<dbReference type="Proteomes" id="UP000737018">
    <property type="component" value="Unassembled WGS sequence"/>
</dbReference>
<dbReference type="InterPro" id="IPR025287">
    <property type="entry name" value="WAK_GUB"/>
</dbReference>
<dbReference type="AlphaFoldDB" id="A0A8J4VVW8"/>
<comment type="caution">
    <text evidence="6">The sequence shown here is derived from an EMBL/GenBank/DDBJ whole genome shotgun (WGS) entry which is preliminary data.</text>
</comment>
<dbReference type="GO" id="GO:0016020">
    <property type="term" value="C:membrane"/>
    <property type="evidence" value="ECO:0007669"/>
    <property type="project" value="UniProtKB-SubCell"/>
</dbReference>
<dbReference type="PANTHER" id="PTHR33138:SF30">
    <property type="entry name" value="LEAF RUST 10 DISEASE-RESISTANCE LOCUS RECEPTOR-LIKE PROTEIN KINASE-LIKE 2.7"/>
    <property type="match status" value="1"/>
</dbReference>
<evidence type="ECO:0000256" key="1">
    <source>
        <dbReference type="ARBA" id="ARBA00004167"/>
    </source>
</evidence>
<evidence type="ECO:0000313" key="6">
    <source>
        <dbReference type="EMBL" id="KAF3973873.1"/>
    </source>
</evidence>
<protein>
    <recommendedName>
        <fullName evidence="5">Wall-associated receptor kinase galacturonan-binding domain-containing protein</fullName>
    </recommendedName>
</protein>
<feature type="chain" id="PRO_5035268508" description="Wall-associated receptor kinase galacturonan-binding domain-containing protein" evidence="4">
    <location>
        <begin position="33"/>
        <end position="436"/>
    </location>
</feature>
<dbReference type="OrthoDB" id="851479at2759"/>
<evidence type="ECO:0000256" key="2">
    <source>
        <dbReference type="ARBA" id="ARBA00022729"/>
    </source>
</evidence>
<accession>A0A8J4VVW8</accession>
<evidence type="ECO:0000256" key="3">
    <source>
        <dbReference type="SAM" id="Phobius"/>
    </source>
</evidence>
<feature type="signal peptide" evidence="4">
    <location>
        <begin position="1"/>
        <end position="32"/>
    </location>
</feature>
<dbReference type="Gene3D" id="1.10.510.10">
    <property type="entry name" value="Transferase(Phosphotransferase) domain 1"/>
    <property type="match status" value="1"/>
</dbReference>
<evidence type="ECO:0000259" key="5">
    <source>
        <dbReference type="Pfam" id="PF13947"/>
    </source>
</evidence>
<name>A0A8J4VVW8_9ROSI</name>
<organism evidence="6 7">
    <name type="scientific">Castanea mollissima</name>
    <name type="common">Chinese chestnut</name>
    <dbReference type="NCBI Taxonomy" id="60419"/>
    <lineage>
        <taxon>Eukaryota</taxon>
        <taxon>Viridiplantae</taxon>
        <taxon>Streptophyta</taxon>
        <taxon>Embryophyta</taxon>
        <taxon>Tracheophyta</taxon>
        <taxon>Spermatophyta</taxon>
        <taxon>Magnoliopsida</taxon>
        <taxon>eudicotyledons</taxon>
        <taxon>Gunneridae</taxon>
        <taxon>Pentapetalae</taxon>
        <taxon>rosids</taxon>
        <taxon>fabids</taxon>
        <taxon>Fagales</taxon>
        <taxon>Fagaceae</taxon>
        <taxon>Castanea</taxon>
    </lineage>
</organism>
<keyword evidence="3" id="KW-0812">Transmembrane</keyword>
<keyword evidence="3" id="KW-1133">Transmembrane helix</keyword>
<proteinExistence type="predicted"/>
<feature type="domain" description="Wall-associated receptor kinase galacturonan-binding" evidence="5">
    <location>
        <begin position="41"/>
        <end position="105"/>
    </location>
</feature>
<keyword evidence="7" id="KW-1185">Reference proteome</keyword>
<evidence type="ECO:0000313" key="7">
    <source>
        <dbReference type="Proteomes" id="UP000737018"/>
    </source>
</evidence>
<reference evidence="6" key="1">
    <citation type="submission" date="2020-03" db="EMBL/GenBank/DDBJ databases">
        <title>Castanea mollissima Vanexum genome sequencing.</title>
        <authorList>
            <person name="Staton M."/>
        </authorList>
    </citation>
    <scope>NUCLEOTIDE SEQUENCE</scope>
    <source>
        <tissue evidence="6">Leaf</tissue>
    </source>
</reference>
<evidence type="ECO:0000256" key="4">
    <source>
        <dbReference type="SAM" id="SignalP"/>
    </source>
</evidence>
<dbReference type="PANTHER" id="PTHR33138">
    <property type="entry name" value="OS01G0690200 PROTEIN"/>
    <property type="match status" value="1"/>
</dbReference>
<gene>
    <name evidence="6" type="ORF">CMV_002740</name>
</gene>
<dbReference type="Pfam" id="PF13947">
    <property type="entry name" value="GUB_WAK_bind"/>
    <property type="match status" value="1"/>
</dbReference>
<dbReference type="GO" id="GO:0030247">
    <property type="term" value="F:polysaccharide binding"/>
    <property type="evidence" value="ECO:0007669"/>
    <property type="project" value="InterPro"/>
</dbReference>
<sequence>MAFLSTSMARGLSLTAGLTAIIAFVLVHPTCSAPDKVNQHCAPSFCGNIHNISFPFRLKTDPQNCGDSRYELSCENNRTVLQLLGGKYNVQEDINYNNYTIRVVDSGIHKDKFFSTPSYSFNRYNFRPQVSYPPTYTSYQWKKTKSEWFPELSRSLVLMSCEKPVNSSLYLDTATCSNDNSSNYVSHSSKRYRYIKVGVTNAIDVEDSCQVEKMFRTSWPRNDDPNISCTDIHNELVYGFEISWLSGICESFCEIGTYCYLNDANSVQCAYNAGFWDRLYSLYIQYDIYKVVSNGLYILVIFFAAKVLFGTPCVVAFLIYKWRRRHLSMYDAVEDFLQSQNNLMPISRGNEIVMEDAMEEEKKIVKKMILVGLWCIQMKPSDRPSMNKVVEMLEGEVECLQMPSKPFLSSLGDVEDNLNPTCSSIQSGESSQSDQF</sequence>
<keyword evidence="3" id="KW-0472">Membrane</keyword>
<dbReference type="EMBL" id="JRKL02000203">
    <property type="protein sequence ID" value="KAF3973873.1"/>
    <property type="molecule type" value="Genomic_DNA"/>
</dbReference>
<comment type="subcellular location">
    <subcellularLocation>
        <location evidence="1">Membrane</location>
        <topology evidence="1">Single-pass membrane protein</topology>
    </subcellularLocation>
</comment>